<feature type="non-terminal residue" evidence="1">
    <location>
        <position position="360"/>
    </location>
</feature>
<dbReference type="EMBL" id="LAZR01063144">
    <property type="protein sequence ID" value="KKK60093.1"/>
    <property type="molecule type" value="Genomic_DNA"/>
</dbReference>
<accession>A0A0F8WTP0</accession>
<dbReference type="AlphaFoldDB" id="A0A0F8WTP0"/>
<comment type="caution">
    <text evidence="1">The sequence shown here is derived from an EMBL/GenBank/DDBJ whole genome shotgun (WGS) entry which is preliminary data.</text>
</comment>
<gene>
    <name evidence="1" type="ORF">LCGC14_3027810</name>
</gene>
<organism evidence="1">
    <name type="scientific">marine sediment metagenome</name>
    <dbReference type="NCBI Taxonomy" id="412755"/>
    <lineage>
        <taxon>unclassified sequences</taxon>
        <taxon>metagenomes</taxon>
        <taxon>ecological metagenomes</taxon>
    </lineage>
</organism>
<protein>
    <submittedName>
        <fullName evidence="1">Uncharacterized protein</fullName>
    </submittedName>
</protein>
<feature type="non-terminal residue" evidence="1">
    <location>
        <position position="1"/>
    </location>
</feature>
<sequence length="360" mass="39537">VDVNEQDVNHSLAMSRLALTSINTNEQDANFSGAMSNLSTGQVDISIDTANQTGNLRVDVLNTVVADVSINEVNNVAIATGNGDNNTETIRVNIADDCKILEEIRDNAVLRATFDDFNQYSFYNWDNETLGPTTGQNVLYSNTDDNGIVYTTNPGISTLGGMRTDSASSSGINYIWSNFALPERALITWQIYFPATDVLPTAVQLSWGEKHGQNPGELNDLKIHGNCMQWTNVGNFTGSSFIRIVYQATAGDSVTIDQGSFNGEDQLDGTGPSGFNLNQNLIGNNSFNFAMLRSFTEDNQETIIKFLRAIDKATIFVKNNKKESQNVITKRLNLEKEAAALHWDEFVFEISLGQSLMIGL</sequence>
<proteinExistence type="predicted"/>
<name>A0A0F8WTP0_9ZZZZ</name>
<evidence type="ECO:0000313" key="1">
    <source>
        <dbReference type="EMBL" id="KKK60093.1"/>
    </source>
</evidence>
<dbReference type="Gene3D" id="3.40.190.10">
    <property type="entry name" value="Periplasmic binding protein-like II"/>
    <property type="match status" value="1"/>
</dbReference>
<reference evidence="1" key="1">
    <citation type="journal article" date="2015" name="Nature">
        <title>Complex archaea that bridge the gap between prokaryotes and eukaryotes.</title>
        <authorList>
            <person name="Spang A."/>
            <person name="Saw J.H."/>
            <person name="Jorgensen S.L."/>
            <person name="Zaremba-Niedzwiedzka K."/>
            <person name="Martijn J."/>
            <person name="Lind A.E."/>
            <person name="van Eijk R."/>
            <person name="Schleper C."/>
            <person name="Guy L."/>
            <person name="Ettema T.J."/>
        </authorList>
    </citation>
    <scope>NUCLEOTIDE SEQUENCE</scope>
</reference>